<dbReference type="InterPro" id="IPR041698">
    <property type="entry name" value="Methyltransf_25"/>
</dbReference>
<keyword evidence="8 16" id="KW-0808">Transferase</keyword>
<dbReference type="STRING" id="1666912.Ga0058931_1160"/>
<keyword evidence="18" id="KW-1185">Reference proteome</keyword>
<evidence type="ECO:0000256" key="12">
    <source>
        <dbReference type="SAM" id="Phobius"/>
    </source>
</evidence>
<evidence type="ECO:0000256" key="7">
    <source>
        <dbReference type="ARBA" id="ARBA00022676"/>
    </source>
</evidence>
<sequence length="804" mass="85982">MSRASLPFVGILGLTAGLSGLFWAGIDHAATAPALAVMVSVLFAANALALSAAAVTALLGLRQAGPLPEVSTTPDDHCAVLWLICGEAPDSLAARARDFMTALQTRPEALRTQVFILSDTADADAVALERDLFGALPGVIYRNRAAPKGRKPGNLRDWLAEHGDDFDTMLVLDADSSLTVERLARMRRIMARNPRLGLLQAGIALRPGPTRLARLQRLSVRMTGPVFTSGLAQISGACGNYWGHNALLRVAAYRKVADLPALPGRAPLGGPILSHDFVEAALMRAAGWDLRICPDMRGSAEDAPTTTSAYTARDRRWAQGNLQHMRFVGARGLHVGSRLHLLAGIQSYLSAPIWLALVLLLGSGAVHARPEAWVALSAMLTVLLVPKLAGLARLRRLLARRPGTVLRGFLAELALSTVIAPIWMLRRAGHVAAVLAGRDAGWQPSGIARARRDTPGRSAQVAGLVILLAVTLPQALLASGASAALSGAMVLPVVVPLLAAPWLLAWFDAPARPNAVAAYYDTSTKRFLVVGGSGKALAIHRPLWADGVTTSEQAAAHVNTLIAKAAEQALGRVPEHLCDLGCGVGGTVFQLARRWPETRFSGLTLSAEQVRLARDHARAQGLAERCHFLQADFTRHASLHKADVAVAVESHVHAPSAEAFLRAALDHLAPGGVLVLVDDMLADIDALPPDHARLIDSFRKGWRLGHVSASRTIAAQAEELGYDLLAERDLSHYLHLTRWRDRALRLAGPMAERFGLHGHPLFSNMIGGNALTEAYRQGIMRYTLLVLRAPQAARLPQDRTDTAA</sequence>
<reference evidence="16 17" key="1">
    <citation type="submission" date="2015-09" db="EMBL/GenBank/DDBJ databases">
        <title>Identification and resolution of microdiversity through metagenomic sequencing of parallel consortia.</title>
        <authorList>
            <person name="Nelson W.C."/>
            <person name="Romine M.F."/>
            <person name="Lindemann S.R."/>
        </authorList>
    </citation>
    <scope>NUCLEOTIDE SEQUENCE [LARGE SCALE GENOMIC DNA]</scope>
    <source>
        <strain evidence="16">HL-91</strain>
    </source>
</reference>
<keyword evidence="9 12" id="KW-0812">Transmembrane</keyword>
<dbReference type="Pfam" id="PF13632">
    <property type="entry name" value="Glyco_trans_2_3"/>
    <property type="match status" value="1"/>
</dbReference>
<evidence type="ECO:0000256" key="4">
    <source>
        <dbReference type="ARBA" id="ARBA00020585"/>
    </source>
</evidence>
<dbReference type="EMBL" id="FBYC01000004">
    <property type="protein sequence ID" value="CUX80480.1"/>
    <property type="molecule type" value="Genomic_DNA"/>
</dbReference>
<evidence type="ECO:0000313" key="15">
    <source>
        <dbReference type="EMBL" id="CUX80480.1"/>
    </source>
</evidence>
<gene>
    <name evidence="16" type="primary">mdoH</name>
    <name evidence="15" type="ORF">Ga0058931_1160</name>
    <name evidence="16" type="ORF">HLUCCA05_11245</name>
</gene>
<evidence type="ECO:0000256" key="1">
    <source>
        <dbReference type="ARBA" id="ARBA00004429"/>
    </source>
</evidence>
<dbReference type="PANTHER" id="PTHR43867">
    <property type="entry name" value="CELLULOSE SYNTHASE CATALYTIC SUBUNIT A [UDP-FORMING]"/>
    <property type="match status" value="1"/>
</dbReference>
<feature type="transmembrane region" description="Helical" evidence="12">
    <location>
        <begin position="404"/>
        <end position="425"/>
    </location>
</feature>
<dbReference type="CDD" id="cd02440">
    <property type="entry name" value="AdoMet_MTases"/>
    <property type="match status" value="1"/>
</dbReference>
<feature type="transmembrane region" description="Helical" evidence="12">
    <location>
        <begin position="34"/>
        <end position="61"/>
    </location>
</feature>
<keyword evidence="6" id="KW-0997">Cell inner membrane</keyword>
<dbReference type="InterPro" id="IPR029063">
    <property type="entry name" value="SAM-dependent_MTases_sf"/>
</dbReference>
<evidence type="ECO:0000313" key="18">
    <source>
        <dbReference type="Proteomes" id="UP000182045"/>
    </source>
</evidence>
<keyword evidence="7 16" id="KW-0328">Glycosyltransferase</keyword>
<keyword evidence="10 12" id="KW-1133">Transmembrane helix</keyword>
<comment type="caution">
    <text evidence="16">The sequence shown here is derived from an EMBL/GenBank/DDBJ whole genome shotgun (WGS) entry which is preliminary data.</text>
</comment>
<feature type="transmembrane region" description="Helical" evidence="12">
    <location>
        <begin position="348"/>
        <end position="366"/>
    </location>
</feature>
<evidence type="ECO:0000256" key="8">
    <source>
        <dbReference type="ARBA" id="ARBA00022679"/>
    </source>
</evidence>
<dbReference type="AlphaFoldDB" id="A0A0P7X0R3"/>
<name>A0A0P7X0R3_9RHOB</name>
<dbReference type="RefSeq" id="WP_072245492.1">
    <property type="nucleotide sequence ID" value="NZ_FBYC01000004.1"/>
</dbReference>
<evidence type="ECO:0000256" key="5">
    <source>
        <dbReference type="ARBA" id="ARBA00022475"/>
    </source>
</evidence>
<evidence type="ECO:0000259" key="14">
    <source>
        <dbReference type="Pfam" id="PF13649"/>
    </source>
</evidence>
<evidence type="ECO:0000259" key="13">
    <source>
        <dbReference type="Pfam" id="PF13632"/>
    </source>
</evidence>
<dbReference type="Pfam" id="PF13649">
    <property type="entry name" value="Methyltransf_25"/>
    <property type="match status" value="1"/>
</dbReference>
<dbReference type="PATRIC" id="fig|1666912.4.peg.2435"/>
<protein>
    <recommendedName>
        <fullName evidence="4">Glucans biosynthesis glucosyltransferase H</fullName>
    </recommendedName>
</protein>
<evidence type="ECO:0000256" key="10">
    <source>
        <dbReference type="ARBA" id="ARBA00022989"/>
    </source>
</evidence>
<evidence type="ECO:0000256" key="3">
    <source>
        <dbReference type="ARBA" id="ARBA00009337"/>
    </source>
</evidence>
<evidence type="ECO:0000256" key="2">
    <source>
        <dbReference type="ARBA" id="ARBA00005001"/>
    </source>
</evidence>
<feature type="transmembrane region" description="Helical" evidence="12">
    <location>
        <begin position="372"/>
        <end position="392"/>
    </location>
</feature>
<organism evidence="16 17">
    <name type="scientific">Roseibaca calidilacus</name>
    <dbReference type="NCBI Taxonomy" id="1666912"/>
    <lineage>
        <taxon>Bacteria</taxon>
        <taxon>Pseudomonadati</taxon>
        <taxon>Pseudomonadota</taxon>
        <taxon>Alphaproteobacteria</taxon>
        <taxon>Rhodobacterales</taxon>
        <taxon>Paracoccaceae</taxon>
        <taxon>Roseinatronobacter</taxon>
    </lineage>
</organism>
<evidence type="ECO:0000256" key="11">
    <source>
        <dbReference type="ARBA" id="ARBA00023136"/>
    </source>
</evidence>
<dbReference type="GO" id="GO:0016758">
    <property type="term" value="F:hexosyltransferase activity"/>
    <property type="evidence" value="ECO:0007669"/>
    <property type="project" value="TreeGrafter"/>
</dbReference>
<dbReference type="PANTHER" id="PTHR43867:SF5">
    <property type="entry name" value="GLUCANS BIOSYNTHESIS GLUCOSYLTRANSFERASE H"/>
    <property type="match status" value="1"/>
</dbReference>
<feature type="domain" description="Glycosyltransferase 2-like" evidence="13">
    <location>
        <begin position="170"/>
        <end position="362"/>
    </location>
</feature>
<dbReference type="SUPFAM" id="SSF53335">
    <property type="entry name" value="S-adenosyl-L-methionine-dependent methyltransferases"/>
    <property type="match status" value="1"/>
</dbReference>
<feature type="domain" description="Methyltransferase" evidence="14">
    <location>
        <begin position="579"/>
        <end position="672"/>
    </location>
</feature>
<evidence type="ECO:0000256" key="9">
    <source>
        <dbReference type="ARBA" id="ARBA00022692"/>
    </source>
</evidence>
<comment type="subcellular location">
    <subcellularLocation>
        <location evidence="1">Cell inner membrane</location>
        <topology evidence="1">Multi-pass membrane protein</topology>
    </subcellularLocation>
</comment>
<dbReference type="InterPro" id="IPR001173">
    <property type="entry name" value="Glyco_trans_2-like"/>
</dbReference>
<dbReference type="InterPro" id="IPR050321">
    <property type="entry name" value="Glycosyltr_2/OpgH_subfam"/>
</dbReference>
<feature type="transmembrane region" description="Helical" evidence="12">
    <location>
        <begin position="484"/>
        <end position="507"/>
    </location>
</feature>
<dbReference type="Proteomes" id="UP000050413">
    <property type="component" value="Unassembled WGS sequence"/>
</dbReference>
<dbReference type="Proteomes" id="UP000182045">
    <property type="component" value="Unassembled WGS sequence"/>
</dbReference>
<comment type="pathway">
    <text evidence="2">Glycan metabolism; osmoregulated periplasmic glucan (OPG) biosynthesis.</text>
</comment>
<evidence type="ECO:0000313" key="16">
    <source>
        <dbReference type="EMBL" id="KPP93542.1"/>
    </source>
</evidence>
<dbReference type="NCBIfam" id="NF003962">
    <property type="entry name" value="PRK05454.2-5"/>
    <property type="match status" value="1"/>
</dbReference>
<accession>A0A0P7X0R3</accession>
<dbReference type="InterPro" id="IPR029044">
    <property type="entry name" value="Nucleotide-diphossugar_trans"/>
</dbReference>
<dbReference type="Gene3D" id="3.40.50.150">
    <property type="entry name" value="Vaccinia Virus protein VP39"/>
    <property type="match status" value="1"/>
</dbReference>
<dbReference type="GO" id="GO:0005886">
    <property type="term" value="C:plasma membrane"/>
    <property type="evidence" value="ECO:0007669"/>
    <property type="project" value="UniProtKB-SubCell"/>
</dbReference>
<feature type="transmembrane region" description="Helical" evidence="12">
    <location>
        <begin position="459"/>
        <end position="477"/>
    </location>
</feature>
<dbReference type="OrthoDB" id="9775281at2"/>
<proteinExistence type="inferred from homology"/>
<keyword evidence="5" id="KW-1003">Cell membrane</keyword>
<evidence type="ECO:0000313" key="17">
    <source>
        <dbReference type="Proteomes" id="UP000050413"/>
    </source>
</evidence>
<reference evidence="15 18" key="2">
    <citation type="submission" date="2016-01" db="EMBL/GenBank/DDBJ databases">
        <authorList>
            <person name="Varghese N."/>
        </authorList>
    </citation>
    <scope>NUCLEOTIDE SEQUENCE [LARGE SCALE GENOMIC DNA]</scope>
    <source>
        <strain evidence="15 18">HL-91</strain>
    </source>
</reference>
<comment type="similarity">
    <text evidence="3">Belongs to the glycosyltransferase 2 family. OpgH subfamily.</text>
</comment>
<dbReference type="Gene3D" id="3.90.550.10">
    <property type="entry name" value="Spore Coat Polysaccharide Biosynthesis Protein SpsA, Chain A"/>
    <property type="match status" value="1"/>
</dbReference>
<dbReference type="SUPFAM" id="SSF53448">
    <property type="entry name" value="Nucleotide-diphospho-sugar transferases"/>
    <property type="match status" value="1"/>
</dbReference>
<dbReference type="EMBL" id="LJSG01000008">
    <property type="protein sequence ID" value="KPP93542.1"/>
    <property type="molecule type" value="Genomic_DNA"/>
</dbReference>
<keyword evidence="11 12" id="KW-0472">Membrane</keyword>
<evidence type="ECO:0000256" key="6">
    <source>
        <dbReference type="ARBA" id="ARBA00022519"/>
    </source>
</evidence>